<keyword evidence="3" id="KW-1185">Reference proteome</keyword>
<feature type="region of interest" description="Disordered" evidence="1">
    <location>
        <begin position="122"/>
        <end position="144"/>
    </location>
</feature>
<organism evidence="2 3">
    <name type="scientific">Brevifollis gellanilyticus</name>
    <dbReference type="NCBI Taxonomy" id="748831"/>
    <lineage>
        <taxon>Bacteria</taxon>
        <taxon>Pseudomonadati</taxon>
        <taxon>Verrucomicrobiota</taxon>
        <taxon>Verrucomicrobiia</taxon>
        <taxon>Verrucomicrobiales</taxon>
        <taxon>Verrucomicrobiaceae</taxon>
    </lineage>
</organism>
<comment type="caution">
    <text evidence="2">The sequence shown here is derived from an EMBL/GenBank/DDBJ whole genome shotgun (WGS) entry which is preliminary data.</text>
</comment>
<name>A0A512MJ50_9BACT</name>
<reference evidence="2 3" key="1">
    <citation type="submission" date="2019-07" db="EMBL/GenBank/DDBJ databases">
        <title>Whole genome shotgun sequence of Brevifollis gellanilyticus NBRC 108608.</title>
        <authorList>
            <person name="Hosoyama A."/>
            <person name="Uohara A."/>
            <person name="Ohji S."/>
            <person name="Ichikawa N."/>
        </authorList>
    </citation>
    <scope>NUCLEOTIDE SEQUENCE [LARGE SCALE GENOMIC DNA]</scope>
    <source>
        <strain evidence="2 3">NBRC 108608</strain>
    </source>
</reference>
<dbReference type="Proteomes" id="UP000321577">
    <property type="component" value="Unassembled WGS sequence"/>
</dbReference>
<gene>
    <name evidence="2" type="ORF">BGE01nite_56020</name>
</gene>
<proteinExistence type="predicted"/>
<evidence type="ECO:0000256" key="1">
    <source>
        <dbReference type="SAM" id="MobiDB-lite"/>
    </source>
</evidence>
<sequence length="144" mass="16444">MKGVKTFALERLHEAIWGLAGPYVDGLSGTQFVNLLEQLCCHFLVRHPSTGRLRAVERSPIPPSFYPPPMSSMNDDEFHALMARSRRSIETMTEMTRQTRDLLKEAARRRDLLTEADAQLREAQLQSRERPAEVEVEPGRGQVR</sequence>
<accession>A0A512MJ50</accession>
<dbReference type="EMBL" id="BKAG01000085">
    <property type="protein sequence ID" value="GEP46311.1"/>
    <property type="molecule type" value="Genomic_DNA"/>
</dbReference>
<evidence type="ECO:0000313" key="2">
    <source>
        <dbReference type="EMBL" id="GEP46311.1"/>
    </source>
</evidence>
<protein>
    <submittedName>
        <fullName evidence="2">Uncharacterized protein</fullName>
    </submittedName>
</protein>
<evidence type="ECO:0000313" key="3">
    <source>
        <dbReference type="Proteomes" id="UP000321577"/>
    </source>
</evidence>
<dbReference type="AlphaFoldDB" id="A0A512MJ50"/>